<dbReference type="Ensembl" id="ENSPNAT00000078039.1">
    <property type="protein sequence ID" value="ENSPNAP00000081334.1"/>
    <property type="gene ID" value="ENSPNAG00000033718.1"/>
</dbReference>
<dbReference type="Proteomes" id="UP001501920">
    <property type="component" value="Chromosome 1"/>
</dbReference>
<dbReference type="SMART" id="SM00409">
    <property type="entry name" value="IG"/>
    <property type="match status" value="1"/>
</dbReference>
<feature type="chain" id="PRO_5043848893" description="Ig-like domain-containing protein" evidence="1">
    <location>
        <begin position="25"/>
        <end position="143"/>
    </location>
</feature>
<organism evidence="3 4">
    <name type="scientific">Pygocentrus nattereri</name>
    <name type="common">Red-bellied piranha</name>
    <dbReference type="NCBI Taxonomy" id="42514"/>
    <lineage>
        <taxon>Eukaryota</taxon>
        <taxon>Metazoa</taxon>
        <taxon>Chordata</taxon>
        <taxon>Craniata</taxon>
        <taxon>Vertebrata</taxon>
        <taxon>Euteleostomi</taxon>
        <taxon>Actinopterygii</taxon>
        <taxon>Neopterygii</taxon>
        <taxon>Teleostei</taxon>
        <taxon>Ostariophysi</taxon>
        <taxon>Characiformes</taxon>
        <taxon>Characoidei</taxon>
        <taxon>Pygocentrus</taxon>
    </lineage>
</organism>
<dbReference type="InterPro" id="IPR007110">
    <property type="entry name" value="Ig-like_dom"/>
</dbReference>
<dbReference type="PROSITE" id="PS50835">
    <property type="entry name" value="IG_LIKE"/>
    <property type="match status" value="1"/>
</dbReference>
<dbReference type="InterPro" id="IPR013106">
    <property type="entry name" value="Ig_V-set"/>
</dbReference>
<dbReference type="InterPro" id="IPR013783">
    <property type="entry name" value="Ig-like_fold"/>
</dbReference>
<evidence type="ECO:0000256" key="1">
    <source>
        <dbReference type="SAM" id="SignalP"/>
    </source>
</evidence>
<name>A0AAR2M2T7_PYGNA</name>
<dbReference type="PANTHER" id="PTHR23267">
    <property type="entry name" value="IMMUNOGLOBULIN LIGHT CHAIN"/>
    <property type="match status" value="1"/>
</dbReference>
<dbReference type="Gene3D" id="2.60.40.10">
    <property type="entry name" value="Immunoglobulins"/>
    <property type="match status" value="1"/>
</dbReference>
<dbReference type="InterPro" id="IPR036179">
    <property type="entry name" value="Ig-like_dom_sf"/>
</dbReference>
<evidence type="ECO:0000313" key="4">
    <source>
        <dbReference type="Proteomes" id="UP001501920"/>
    </source>
</evidence>
<protein>
    <recommendedName>
        <fullName evidence="2">Ig-like domain-containing protein</fullName>
    </recommendedName>
</protein>
<dbReference type="SUPFAM" id="SSF48726">
    <property type="entry name" value="Immunoglobulin"/>
    <property type="match status" value="1"/>
</dbReference>
<keyword evidence="4" id="KW-1185">Reference proteome</keyword>
<reference evidence="3" key="2">
    <citation type="submission" date="2025-08" db="UniProtKB">
        <authorList>
            <consortium name="Ensembl"/>
        </authorList>
    </citation>
    <scope>IDENTIFICATION</scope>
</reference>
<dbReference type="InterPro" id="IPR003599">
    <property type="entry name" value="Ig_sub"/>
</dbReference>
<feature type="signal peptide" evidence="1">
    <location>
        <begin position="1"/>
        <end position="24"/>
    </location>
</feature>
<reference evidence="3" key="3">
    <citation type="submission" date="2025-09" db="UniProtKB">
        <authorList>
            <consortium name="Ensembl"/>
        </authorList>
    </citation>
    <scope>IDENTIFICATION</scope>
</reference>
<dbReference type="GeneTree" id="ENSGT01150000286991"/>
<reference evidence="3 4" key="1">
    <citation type="submission" date="2020-10" db="EMBL/GenBank/DDBJ databases">
        <title>Pygocentrus nattereri (red-bellied piranha) genome, fPygNat1, primary haplotype.</title>
        <authorList>
            <person name="Myers G."/>
            <person name="Meyer A."/>
            <person name="Karagic N."/>
            <person name="Pippel M."/>
            <person name="Winkler S."/>
            <person name="Tracey A."/>
            <person name="Wood J."/>
            <person name="Formenti G."/>
            <person name="Howe K."/>
            <person name="Fedrigo O."/>
            <person name="Jarvis E.D."/>
        </authorList>
    </citation>
    <scope>NUCLEOTIDE SEQUENCE [LARGE SCALE GENOMIC DNA]</scope>
</reference>
<evidence type="ECO:0000259" key="2">
    <source>
        <dbReference type="PROSITE" id="PS50835"/>
    </source>
</evidence>
<feature type="domain" description="Ig-like" evidence="2">
    <location>
        <begin position="28"/>
        <end position="138"/>
    </location>
</feature>
<accession>A0AAR2M2T7</accession>
<proteinExistence type="predicted"/>
<dbReference type="Pfam" id="PF07686">
    <property type="entry name" value="V-set"/>
    <property type="match status" value="1"/>
</dbReference>
<dbReference type="SMART" id="SM00406">
    <property type="entry name" value="IGv"/>
    <property type="match status" value="1"/>
</dbReference>
<sequence length="143" mass="15753">MITHQKAIMTLISIFIWTIITCSSDSLGQVVLTQSGDQTVQPDHTVTITCKHDPAIDCVKKDTTQYCMSWYHQIPGEAPKLLISSTSDRASGLSSRFSGSDSGNRVDFSLTISKVQPEDSGVYYCQSQHNTGTSTNIVWVFTQ</sequence>
<evidence type="ECO:0000313" key="3">
    <source>
        <dbReference type="Ensembl" id="ENSPNAP00000081334.1"/>
    </source>
</evidence>
<dbReference type="InterPro" id="IPR050150">
    <property type="entry name" value="IgV_Light_Chain"/>
</dbReference>
<keyword evidence="1" id="KW-0732">Signal</keyword>
<dbReference type="AlphaFoldDB" id="A0AAR2M2T7"/>